<dbReference type="HOGENOM" id="CLU_039635_0_0_1"/>
<dbReference type="InterPro" id="IPR050694">
    <property type="entry name" value="LRRC14/PRAME"/>
</dbReference>
<evidence type="ECO:0008006" key="7">
    <source>
        <dbReference type="Google" id="ProtNLM"/>
    </source>
</evidence>
<organism evidence="5 6">
    <name type="scientific">Latimeria chalumnae</name>
    <name type="common">Coelacanth</name>
    <dbReference type="NCBI Taxonomy" id="7897"/>
    <lineage>
        <taxon>Eukaryota</taxon>
        <taxon>Metazoa</taxon>
        <taxon>Chordata</taxon>
        <taxon>Craniata</taxon>
        <taxon>Vertebrata</taxon>
        <taxon>Euteleostomi</taxon>
        <taxon>Coelacanthiformes</taxon>
        <taxon>Coelacanthidae</taxon>
        <taxon>Latimeria</taxon>
    </lineage>
</organism>
<evidence type="ECO:0000313" key="5">
    <source>
        <dbReference type="Ensembl" id="ENSLACP00000000309.1"/>
    </source>
</evidence>
<accession>H2ZSD8</accession>
<dbReference type="OMA" id="LNNCICH"/>
<dbReference type="EMBL" id="AFYH01272584">
    <property type="status" value="NOT_ANNOTATED_CDS"/>
    <property type="molecule type" value="Genomic_DNA"/>
</dbReference>
<dbReference type="GO" id="GO:0005737">
    <property type="term" value="C:cytoplasm"/>
    <property type="evidence" value="ECO:0007669"/>
    <property type="project" value="UniProtKB-SubCell"/>
</dbReference>
<evidence type="ECO:0000313" key="6">
    <source>
        <dbReference type="Proteomes" id="UP000008672"/>
    </source>
</evidence>
<evidence type="ECO:0000256" key="1">
    <source>
        <dbReference type="ARBA" id="ARBA00004496"/>
    </source>
</evidence>
<reference evidence="5" key="2">
    <citation type="submission" date="2025-08" db="UniProtKB">
        <authorList>
            <consortium name="Ensembl"/>
        </authorList>
    </citation>
    <scope>IDENTIFICATION</scope>
</reference>
<comment type="subcellular location">
    <subcellularLocation>
        <location evidence="1">Cytoplasm</location>
    </subcellularLocation>
</comment>
<dbReference type="EMBL" id="AFYH01272585">
    <property type="status" value="NOT_ANNOTATED_CDS"/>
    <property type="molecule type" value="Genomic_DNA"/>
</dbReference>
<dbReference type="Ensembl" id="ENSLACT00000000311.1">
    <property type="protein sequence ID" value="ENSLACP00000000309.1"/>
    <property type="gene ID" value="ENSLACG00000000278.1"/>
</dbReference>
<dbReference type="AlphaFoldDB" id="H2ZSD8"/>
<protein>
    <recommendedName>
        <fullName evidence="7">Leucine rich repeat containing 14</fullName>
    </recommendedName>
</protein>
<dbReference type="STRING" id="7897.ENSLACP00000000309"/>
<name>H2ZSD8_LATCH</name>
<gene>
    <name evidence="5" type="primary">SI:CH73-174H16.4</name>
</gene>
<keyword evidence="4" id="KW-0677">Repeat</keyword>
<evidence type="ECO:0000256" key="4">
    <source>
        <dbReference type="ARBA" id="ARBA00022737"/>
    </source>
</evidence>
<dbReference type="GeneTree" id="ENSGT01030000234531"/>
<proteinExistence type="predicted"/>
<evidence type="ECO:0000256" key="3">
    <source>
        <dbReference type="ARBA" id="ARBA00022614"/>
    </source>
</evidence>
<dbReference type="eggNOG" id="ENOG502QWSJ">
    <property type="taxonomic scope" value="Eukaryota"/>
</dbReference>
<dbReference type="InParanoid" id="H2ZSD8"/>
<dbReference type="Proteomes" id="UP000008672">
    <property type="component" value="Unassembled WGS sequence"/>
</dbReference>
<reference evidence="5" key="3">
    <citation type="submission" date="2025-09" db="UniProtKB">
        <authorList>
            <consortium name="Ensembl"/>
        </authorList>
    </citation>
    <scope>IDENTIFICATION</scope>
</reference>
<reference evidence="6" key="1">
    <citation type="submission" date="2011-08" db="EMBL/GenBank/DDBJ databases">
        <title>The draft genome of Latimeria chalumnae.</title>
        <authorList>
            <person name="Di Palma F."/>
            <person name="Alfoldi J."/>
            <person name="Johnson J."/>
            <person name="Berlin A."/>
            <person name="Gnerre S."/>
            <person name="Jaffe D."/>
            <person name="MacCallum I."/>
            <person name="Young S."/>
            <person name="Walker B.J."/>
            <person name="Lander E."/>
            <person name="Lindblad-Toh K."/>
        </authorList>
    </citation>
    <scope>NUCLEOTIDE SEQUENCE [LARGE SCALE GENOMIC DNA]</scope>
    <source>
        <strain evidence="6">Wild caught</strain>
    </source>
</reference>
<keyword evidence="3" id="KW-0433">Leucine-rich repeat</keyword>
<keyword evidence="2" id="KW-0963">Cytoplasm</keyword>
<dbReference type="PANTHER" id="PTHR14224:SF9">
    <property type="entry name" value="LEUCINE-RICH REPEAT-CONTAINING PROTEIN 14"/>
    <property type="match status" value="1"/>
</dbReference>
<evidence type="ECO:0000256" key="2">
    <source>
        <dbReference type="ARBA" id="ARBA00022490"/>
    </source>
</evidence>
<keyword evidence="6" id="KW-1185">Reference proteome</keyword>
<dbReference type="PANTHER" id="PTHR14224">
    <property type="entry name" value="SIMILAR TO PREFERENTIALLY EXPRESSED ANTIGEN IN MELANOMA-LIKE 3"/>
    <property type="match status" value="1"/>
</dbReference>
<dbReference type="FunCoup" id="H2ZSD8">
    <property type="interactions" value="1313"/>
</dbReference>
<sequence length="258" mass="29390">MQSLVFLCAQKVVSDHTSFQKALKFIPRELYPVLFKAAFLNQKTLVLHDLVWRWPFQVLNFLQVLRKCRHCERDLIREKPNKLCLQAVIMGVMGYLNKALGDMADFNPSSPSCFRKHRLRVVDLTGLQDDGVGQDTETMGQWSRTVALAKACVEISKLSCEATSATKLYLEVRADLFVNSSSYIVLKDALQASSRFPLRLKCRDFRAEELSIKSTLGLLELLDSGVLRRIDLRYNNLQLSGLNIVLSYVIRFTNLVSL</sequence>